<name>A0A2M7ASF5_9BACT</name>
<sequence>SKEKVSGITGIEMGITPKAEELASRMSKLVKEGVGPTERGMAKQEMVQEFGDRLIALHAEDQIHSVSELMVWLNANQPDATKTMTSDELGLVQLAYDTKDGVALAMVANTGDNLDAKLKGVMWGRGNSGAKVEKELGFDKGPSTVLEGLGNEVLKTAITDKDLVVVLKKLG</sequence>
<feature type="non-terminal residue" evidence="1">
    <location>
        <position position="171"/>
    </location>
</feature>
<gene>
    <name evidence="1" type="ORF">COS78_01655</name>
</gene>
<protein>
    <submittedName>
        <fullName evidence="1">Uncharacterized protein</fullName>
    </submittedName>
</protein>
<comment type="caution">
    <text evidence="1">The sequence shown here is derived from an EMBL/GenBank/DDBJ whole genome shotgun (WGS) entry which is preliminary data.</text>
</comment>
<dbReference type="EMBL" id="PEWA01000020">
    <property type="protein sequence ID" value="PIU73548.1"/>
    <property type="molecule type" value="Genomic_DNA"/>
</dbReference>
<reference evidence="2" key="1">
    <citation type="submission" date="2017-09" db="EMBL/GenBank/DDBJ databases">
        <title>Depth-based differentiation of microbial function through sediment-hosted aquifers and enrichment of novel symbionts in the deep terrestrial subsurface.</title>
        <authorList>
            <person name="Probst A.J."/>
            <person name="Ladd B."/>
            <person name="Jarett J.K."/>
            <person name="Geller-Mcgrath D.E."/>
            <person name="Sieber C.M.K."/>
            <person name="Emerson J.B."/>
            <person name="Anantharaman K."/>
            <person name="Thomas B.C."/>
            <person name="Malmstrom R."/>
            <person name="Stieglmeier M."/>
            <person name="Klingl A."/>
            <person name="Woyke T."/>
            <person name="Ryan C.M."/>
            <person name="Banfield J.F."/>
        </authorList>
    </citation>
    <scope>NUCLEOTIDE SEQUENCE [LARGE SCALE GENOMIC DNA]</scope>
</reference>
<evidence type="ECO:0000313" key="1">
    <source>
        <dbReference type="EMBL" id="PIU73548.1"/>
    </source>
</evidence>
<accession>A0A2M7ASF5</accession>
<dbReference type="Proteomes" id="UP000231407">
    <property type="component" value="Unassembled WGS sequence"/>
</dbReference>
<proteinExistence type="predicted"/>
<feature type="non-terminal residue" evidence="1">
    <location>
        <position position="1"/>
    </location>
</feature>
<dbReference type="AlphaFoldDB" id="A0A2M7ASF5"/>
<organism evidence="1 2">
    <name type="scientific">Candidatus Shapirobacteria bacterium CG06_land_8_20_14_3_00_40_12</name>
    <dbReference type="NCBI Taxonomy" id="1974881"/>
    <lineage>
        <taxon>Bacteria</taxon>
        <taxon>Candidatus Shapironibacteriota</taxon>
    </lineage>
</organism>
<evidence type="ECO:0000313" key="2">
    <source>
        <dbReference type="Proteomes" id="UP000231407"/>
    </source>
</evidence>